<keyword evidence="4 5" id="KW-0472">Membrane</keyword>
<dbReference type="EMBL" id="CP015772">
    <property type="protein sequence ID" value="ANH83132.1"/>
    <property type="molecule type" value="Genomic_DNA"/>
</dbReference>
<dbReference type="STRING" id="1176587.A8C56_21025"/>
<evidence type="ECO:0008006" key="8">
    <source>
        <dbReference type="Google" id="ProtNLM"/>
    </source>
</evidence>
<evidence type="ECO:0000256" key="3">
    <source>
        <dbReference type="ARBA" id="ARBA00022989"/>
    </source>
</evidence>
<feature type="transmembrane region" description="Helical" evidence="5">
    <location>
        <begin position="41"/>
        <end position="61"/>
    </location>
</feature>
<protein>
    <recommendedName>
        <fullName evidence="8">Import component protein</fullName>
    </recommendedName>
</protein>
<evidence type="ECO:0000313" key="7">
    <source>
        <dbReference type="Proteomes" id="UP000077667"/>
    </source>
</evidence>
<feature type="transmembrane region" description="Helical" evidence="5">
    <location>
        <begin position="67"/>
        <end position="87"/>
    </location>
</feature>
<dbReference type="Proteomes" id="UP000077667">
    <property type="component" value="Chromosome"/>
</dbReference>
<evidence type="ECO:0000256" key="1">
    <source>
        <dbReference type="ARBA" id="ARBA00004141"/>
    </source>
</evidence>
<accession>A0A1A9I8Y4</accession>
<evidence type="ECO:0000256" key="4">
    <source>
        <dbReference type="ARBA" id="ARBA00023136"/>
    </source>
</evidence>
<organism evidence="6 7">
    <name type="scientific">Niabella ginsenosidivorans</name>
    <dbReference type="NCBI Taxonomy" id="1176587"/>
    <lineage>
        <taxon>Bacteria</taxon>
        <taxon>Pseudomonadati</taxon>
        <taxon>Bacteroidota</taxon>
        <taxon>Chitinophagia</taxon>
        <taxon>Chitinophagales</taxon>
        <taxon>Chitinophagaceae</taxon>
        <taxon>Niabella</taxon>
    </lineage>
</organism>
<dbReference type="AlphaFoldDB" id="A0A1A9I8Y4"/>
<evidence type="ECO:0000313" key="6">
    <source>
        <dbReference type="EMBL" id="ANH83132.1"/>
    </source>
</evidence>
<dbReference type="RefSeq" id="WP_067760421.1">
    <property type="nucleotide sequence ID" value="NZ_CP015772.1"/>
</dbReference>
<reference evidence="6 7" key="1">
    <citation type="submission" date="2016-05" db="EMBL/GenBank/DDBJ databases">
        <title>Niabella ginsenosidivorans BS26 whole genome sequencing.</title>
        <authorList>
            <person name="Im W.T."/>
            <person name="Siddiqi M.Z."/>
        </authorList>
    </citation>
    <scope>NUCLEOTIDE SEQUENCE [LARGE SCALE GENOMIC DNA]</scope>
    <source>
        <strain evidence="6 7">BS26</strain>
    </source>
</reference>
<feature type="transmembrane region" description="Helical" evidence="5">
    <location>
        <begin position="6"/>
        <end position="25"/>
    </location>
</feature>
<gene>
    <name evidence="6" type="ORF">A8C56_21025</name>
</gene>
<keyword evidence="7" id="KW-1185">Reference proteome</keyword>
<dbReference type="OrthoDB" id="6400719at2"/>
<dbReference type="KEGG" id="nia:A8C56_21025"/>
<proteinExistence type="predicted"/>
<sequence>MTAKQLSILAYFTFIGWAISYIRFIKGAKSNLLQYHLKQSLGLIVLSVLYGLVLRLLALAAPEAAAVLTWAGIVLFILLVMGMINALNETERPIPFIGRFFENRFPFIR</sequence>
<evidence type="ECO:0000256" key="5">
    <source>
        <dbReference type="SAM" id="Phobius"/>
    </source>
</evidence>
<keyword evidence="3 5" id="KW-1133">Transmembrane helix</keyword>
<name>A0A1A9I8Y4_9BACT</name>
<dbReference type="InterPro" id="IPR019109">
    <property type="entry name" value="MamF_MmsF"/>
</dbReference>
<dbReference type="Pfam" id="PF09685">
    <property type="entry name" value="MamF_MmsF"/>
    <property type="match status" value="1"/>
</dbReference>
<evidence type="ECO:0000256" key="2">
    <source>
        <dbReference type="ARBA" id="ARBA00022692"/>
    </source>
</evidence>
<keyword evidence="2 5" id="KW-0812">Transmembrane</keyword>
<comment type="subcellular location">
    <subcellularLocation>
        <location evidence="1">Membrane</location>
        <topology evidence="1">Multi-pass membrane protein</topology>
    </subcellularLocation>
</comment>